<dbReference type="EMBL" id="JAPDFL010000002">
    <property type="protein sequence ID" value="MCW1935065.1"/>
    <property type="molecule type" value="Genomic_DNA"/>
</dbReference>
<dbReference type="PANTHER" id="PTHR13789">
    <property type="entry name" value="MONOOXYGENASE"/>
    <property type="match status" value="1"/>
</dbReference>
<comment type="caution">
    <text evidence="4">The sequence shown here is derived from an EMBL/GenBank/DDBJ whole genome shotgun (WGS) entry which is preliminary data.</text>
</comment>
<dbReference type="RefSeq" id="WP_264507949.1">
    <property type="nucleotide sequence ID" value="NZ_JAPDFL010000002.1"/>
</dbReference>
<gene>
    <name evidence="4" type="ORF">OKW52_23100</name>
</gene>
<evidence type="ECO:0000256" key="2">
    <source>
        <dbReference type="ARBA" id="ARBA00023033"/>
    </source>
</evidence>
<dbReference type="NCBIfam" id="NF005313">
    <property type="entry name" value="PRK06847.1"/>
    <property type="match status" value="1"/>
</dbReference>
<organism evidence="4 5">
    <name type="scientific">Pararhodobacter zhoushanensis</name>
    <dbReference type="NCBI Taxonomy" id="2479545"/>
    <lineage>
        <taxon>Bacteria</taxon>
        <taxon>Pseudomonadati</taxon>
        <taxon>Pseudomonadota</taxon>
        <taxon>Alphaproteobacteria</taxon>
        <taxon>Rhodobacterales</taxon>
        <taxon>Paracoccaceae</taxon>
        <taxon>Pararhodobacter</taxon>
    </lineage>
</organism>
<feature type="domain" description="FAD-binding" evidence="3">
    <location>
        <begin position="7"/>
        <end position="327"/>
    </location>
</feature>
<evidence type="ECO:0000313" key="4">
    <source>
        <dbReference type="EMBL" id="MCW1935065.1"/>
    </source>
</evidence>
<dbReference type="Proteomes" id="UP001208938">
    <property type="component" value="Unassembled WGS sequence"/>
</dbReference>
<dbReference type="Gene3D" id="3.50.50.60">
    <property type="entry name" value="FAD/NAD(P)-binding domain"/>
    <property type="match status" value="1"/>
</dbReference>
<protein>
    <submittedName>
        <fullName evidence="4">FAD-dependent oxidoreductase</fullName>
    </submittedName>
</protein>
<accession>A0ABT3H5P2</accession>
<dbReference type="PRINTS" id="PR00420">
    <property type="entry name" value="RNGMNOXGNASE"/>
</dbReference>
<sequence>MTDTKRILIIGGGFSGMSAAILLADAGHAVDLVEIDKDWRSYGAGISLNGGMFRVFDELGILDAFLKVGATVGGLEIRGPADQVLAYLPTPSLHPKAQGNGGIMRPVLARLLADRVRAGRTNVRLGVTFTTIDNGPTGAHVTFTDGTEGDYDLVIGADGLSSATRRALFPDAPKPRYVGQAVWRAVLPRPAHLPTVAMWMGPALKAGITPVSDTHAYIFLTEDRPTNDHVPPETHVATLKDLLSRFASPTLRQIGEELSADSQVVYRPLDQMLLPRPWFQNRVVLIGDAVHATTPHMAAGAMIGMEDALVLADELNRAEIDAALPAFQDRRFERCRMVVENSGRLAEIEQGHGTHEEHQRLMGQTLGALAQPI</sequence>
<dbReference type="SUPFAM" id="SSF51905">
    <property type="entry name" value="FAD/NAD(P)-binding domain"/>
    <property type="match status" value="1"/>
</dbReference>
<keyword evidence="1" id="KW-0560">Oxidoreductase</keyword>
<reference evidence="4 5" key="1">
    <citation type="submission" date="2022-10" db="EMBL/GenBank/DDBJ databases">
        <title>Pararhodobacter sp. nov., isolated from marine algae.</title>
        <authorList>
            <person name="Choi B.J."/>
            <person name="Kim J.M."/>
            <person name="Lee J.K."/>
            <person name="Choi D.G."/>
            <person name="Jeon C.O."/>
        </authorList>
    </citation>
    <scope>NUCLEOTIDE SEQUENCE [LARGE SCALE GENOMIC DNA]</scope>
    <source>
        <strain evidence="4 5">ZQ420</strain>
    </source>
</reference>
<name>A0ABT3H5P2_9RHOB</name>
<dbReference type="Pfam" id="PF01494">
    <property type="entry name" value="FAD_binding_3"/>
    <property type="match status" value="1"/>
</dbReference>
<dbReference type="InterPro" id="IPR050493">
    <property type="entry name" value="FAD-dep_Monooxygenase_BioMet"/>
</dbReference>
<keyword evidence="2" id="KW-0503">Monooxygenase</keyword>
<proteinExistence type="predicted"/>
<dbReference type="InterPro" id="IPR002938">
    <property type="entry name" value="FAD-bd"/>
</dbReference>
<dbReference type="InterPro" id="IPR036188">
    <property type="entry name" value="FAD/NAD-bd_sf"/>
</dbReference>
<evidence type="ECO:0000259" key="3">
    <source>
        <dbReference type="Pfam" id="PF01494"/>
    </source>
</evidence>
<evidence type="ECO:0000256" key="1">
    <source>
        <dbReference type="ARBA" id="ARBA00023002"/>
    </source>
</evidence>
<dbReference type="PANTHER" id="PTHR13789:SF309">
    <property type="entry name" value="PUTATIVE (AFU_ORTHOLOGUE AFUA_6G14510)-RELATED"/>
    <property type="match status" value="1"/>
</dbReference>
<evidence type="ECO:0000313" key="5">
    <source>
        <dbReference type="Proteomes" id="UP001208938"/>
    </source>
</evidence>
<keyword evidence="5" id="KW-1185">Reference proteome</keyword>